<evidence type="ECO:0000256" key="2">
    <source>
        <dbReference type="ARBA" id="ARBA00022833"/>
    </source>
</evidence>
<keyword evidence="1 3" id="KW-0863">Zinc-finger</keyword>
<dbReference type="Gene3D" id="3.30.40.10">
    <property type="entry name" value="Zinc/RING finger domain, C3HC4 (zinc finger)"/>
    <property type="match status" value="1"/>
</dbReference>
<dbReference type="Proteomes" id="UP000095287">
    <property type="component" value="Unplaced"/>
</dbReference>
<dbReference type="GO" id="GO:0008270">
    <property type="term" value="F:zinc ion binding"/>
    <property type="evidence" value="ECO:0007669"/>
    <property type="project" value="UniProtKB-KW"/>
</dbReference>
<dbReference type="InterPro" id="IPR001841">
    <property type="entry name" value="Znf_RING"/>
</dbReference>
<keyword evidence="6" id="KW-1185">Reference proteome</keyword>
<evidence type="ECO:0000256" key="3">
    <source>
        <dbReference type="PROSITE-ProRule" id="PRU00175"/>
    </source>
</evidence>
<evidence type="ECO:0000313" key="6">
    <source>
        <dbReference type="Proteomes" id="UP000095287"/>
    </source>
</evidence>
<proteinExistence type="predicted"/>
<name>A0A1I8AJA2_9BILA</name>
<dbReference type="InterPro" id="IPR013083">
    <property type="entry name" value="Znf_RING/FYVE/PHD"/>
</dbReference>
<keyword evidence="2" id="KW-0862">Zinc</keyword>
<dbReference type="WBParaSite" id="L893_g6176.t1">
    <property type="protein sequence ID" value="L893_g6176.t1"/>
    <property type="gene ID" value="L893_g6176"/>
</dbReference>
<dbReference type="PROSITE" id="PS50089">
    <property type="entry name" value="ZF_RING_2"/>
    <property type="match status" value="1"/>
</dbReference>
<evidence type="ECO:0000256" key="4">
    <source>
        <dbReference type="SAM" id="MobiDB-lite"/>
    </source>
</evidence>
<organism evidence="6 7">
    <name type="scientific">Steinernema glaseri</name>
    <dbReference type="NCBI Taxonomy" id="37863"/>
    <lineage>
        <taxon>Eukaryota</taxon>
        <taxon>Metazoa</taxon>
        <taxon>Ecdysozoa</taxon>
        <taxon>Nematoda</taxon>
        <taxon>Chromadorea</taxon>
        <taxon>Rhabditida</taxon>
        <taxon>Tylenchina</taxon>
        <taxon>Panagrolaimomorpha</taxon>
        <taxon>Strongyloidoidea</taxon>
        <taxon>Steinernematidae</taxon>
        <taxon>Steinernema</taxon>
    </lineage>
</organism>
<evidence type="ECO:0000259" key="5">
    <source>
        <dbReference type="PROSITE" id="PS50089"/>
    </source>
</evidence>
<accession>A0A1I8AJA2</accession>
<evidence type="ECO:0000256" key="1">
    <source>
        <dbReference type="ARBA" id="ARBA00022771"/>
    </source>
</evidence>
<dbReference type="SUPFAM" id="SSF57850">
    <property type="entry name" value="RING/U-box"/>
    <property type="match status" value="1"/>
</dbReference>
<feature type="domain" description="RING-type" evidence="5">
    <location>
        <begin position="145"/>
        <end position="185"/>
    </location>
</feature>
<keyword evidence="1 3" id="KW-0479">Metal-binding</keyword>
<feature type="compositionally biased region" description="Low complexity" evidence="4">
    <location>
        <begin position="1"/>
        <end position="17"/>
    </location>
</feature>
<evidence type="ECO:0000313" key="7">
    <source>
        <dbReference type="WBParaSite" id="L893_g6176.t1"/>
    </source>
</evidence>
<sequence length="197" mass="22264">MHIVQSSLSDSLIVSSSTNAPPPTPHVQSPPAAHWTTPSDSLHADRRPLLRLRRRPTPRPSRHEGCSPARLHIKASPACWIPRPSTSSLRHVQSSPLFESTRSPRPIQPSLRMFGKLIKKSSKEEQLPSCEHLPERSPSVRKLKCPMCSEALCGRTFVQLPCHHYFHMHCVPWWKGDCSFCPICQEPVDHVEWIQAA</sequence>
<protein>
    <submittedName>
        <fullName evidence="7">RING-type domain-containing protein</fullName>
    </submittedName>
</protein>
<feature type="region of interest" description="Disordered" evidence="4">
    <location>
        <begin position="1"/>
        <end position="67"/>
    </location>
</feature>
<dbReference type="AlphaFoldDB" id="A0A1I8AJA2"/>
<reference evidence="7" key="1">
    <citation type="submission" date="2016-11" db="UniProtKB">
        <authorList>
            <consortium name="WormBaseParasite"/>
        </authorList>
    </citation>
    <scope>IDENTIFICATION</scope>
</reference>